<organism evidence="6 7">
    <name type="scientific">Pelagomonas calceolata</name>
    <dbReference type="NCBI Taxonomy" id="35677"/>
    <lineage>
        <taxon>Eukaryota</taxon>
        <taxon>Sar</taxon>
        <taxon>Stramenopiles</taxon>
        <taxon>Ochrophyta</taxon>
        <taxon>Pelagophyceae</taxon>
        <taxon>Pelagomonadales</taxon>
        <taxon>Pelagomonadaceae</taxon>
        <taxon>Pelagomonas</taxon>
    </lineage>
</organism>
<evidence type="ECO:0000256" key="1">
    <source>
        <dbReference type="ARBA" id="ARBA00022723"/>
    </source>
</evidence>
<dbReference type="Proteomes" id="UP000789595">
    <property type="component" value="Unassembled WGS sequence"/>
</dbReference>
<gene>
    <name evidence="6" type="ORF">PECAL_3P21670</name>
</gene>
<keyword evidence="7" id="KW-1185">Reference proteome</keyword>
<dbReference type="Pfam" id="PF01753">
    <property type="entry name" value="zf-MYND"/>
    <property type="match status" value="1"/>
</dbReference>
<keyword evidence="3" id="KW-0862">Zinc</keyword>
<keyword evidence="1" id="KW-0479">Metal-binding</keyword>
<evidence type="ECO:0000256" key="3">
    <source>
        <dbReference type="ARBA" id="ARBA00022833"/>
    </source>
</evidence>
<evidence type="ECO:0000313" key="6">
    <source>
        <dbReference type="EMBL" id="CAH0372186.1"/>
    </source>
</evidence>
<dbReference type="OrthoDB" id="193263at2759"/>
<dbReference type="PROSITE" id="PS50865">
    <property type="entry name" value="ZF_MYND_2"/>
    <property type="match status" value="1"/>
</dbReference>
<dbReference type="AlphaFoldDB" id="A0A8J2SJV6"/>
<evidence type="ECO:0000259" key="5">
    <source>
        <dbReference type="PROSITE" id="PS50865"/>
    </source>
</evidence>
<dbReference type="EMBL" id="CAKKNE010000003">
    <property type="protein sequence ID" value="CAH0372186.1"/>
    <property type="molecule type" value="Genomic_DNA"/>
</dbReference>
<dbReference type="SUPFAM" id="SSF144232">
    <property type="entry name" value="HIT/MYND zinc finger-like"/>
    <property type="match status" value="1"/>
</dbReference>
<dbReference type="Gene3D" id="6.10.140.2220">
    <property type="match status" value="1"/>
</dbReference>
<name>A0A8J2SJV6_9STRA</name>
<evidence type="ECO:0000313" key="7">
    <source>
        <dbReference type="Proteomes" id="UP000789595"/>
    </source>
</evidence>
<dbReference type="PROSITE" id="PS01360">
    <property type="entry name" value="ZF_MYND_1"/>
    <property type="match status" value="1"/>
</dbReference>
<evidence type="ECO:0000256" key="2">
    <source>
        <dbReference type="ARBA" id="ARBA00022771"/>
    </source>
</evidence>
<sequence>MAEYMSKTFLRSGVDRTAFKLIKATMRWPRIRKYWPRIRRRICSGCGKQYDLSEPRLLVCGECGEGRYCDEACQRAHWPEHRGPCLKTFLEQAKERRSHWDPHGKTIEKLRQDFLELYPTPDGVNLT</sequence>
<evidence type="ECO:0000256" key="4">
    <source>
        <dbReference type="PROSITE-ProRule" id="PRU00134"/>
    </source>
</evidence>
<accession>A0A8J2SJV6</accession>
<feature type="domain" description="MYND-type" evidence="5">
    <location>
        <begin position="43"/>
        <end position="85"/>
    </location>
</feature>
<proteinExistence type="predicted"/>
<dbReference type="InterPro" id="IPR002893">
    <property type="entry name" value="Znf_MYND"/>
</dbReference>
<protein>
    <recommendedName>
        <fullName evidence="5">MYND-type domain-containing protein</fullName>
    </recommendedName>
</protein>
<comment type="caution">
    <text evidence="6">The sequence shown here is derived from an EMBL/GenBank/DDBJ whole genome shotgun (WGS) entry which is preliminary data.</text>
</comment>
<keyword evidence="2 4" id="KW-0863">Zinc-finger</keyword>
<reference evidence="6" key="1">
    <citation type="submission" date="2021-11" db="EMBL/GenBank/DDBJ databases">
        <authorList>
            <consortium name="Genoscope - CEA"/>
            <person name="William W."/>
        </authorList>
    </citation>
    <scope>NUCLEOTIDE SEQUENCE</scope>
</reference>
<dbReference type="GO" id="GO:0008270">
    <property type="term" value="F:zinc ion binding"/>
    <property type="evidence" value="ECO:0007669"/>
    <property type="project" value="UniProtKB-KW"/>
</dbReference>